<reference evidence="1" key="1">
    <citation type="submission" date="2021-02" db="EMBL/GenBank/DDBJ databases">
        <authorList>
            <person name="Steward A R."/>
        </authorList>
    </citation>
    <scope>NUCLEOTIDE SEQUENCE</scope>
</reference>
<protein>
    <submittedName>
        <fullName evidence="1">Uncharacterized protein</fullName>
    </submittedName>
</protein>
<accession>A0A821SS20</accession>
<keyword evidence="2" id="KW-1185">Reference proteome</keyword>
<dbReference type="AlphaFoldDB" id="A0A821SS20"/>
<proteinExistence type="predicted"/>
<organism evidence="1 2">
    <name type="scientific">Pieris macdunnoughi</name>
    <dbReference type="NCBI Taxonomy" id="345717"/>
    <lineage>
        <taxon>Eukaryota</taxon>
        <taxon>Metazoa</taxon>
        <taxon>Ecdysozoa</taxon>
        <taxon>Arthropoda</taxon>
        <taxon>Hexapoda</taxon>
        <taxon>Insecta</taxon>
        <taxon>Pterygota</taxon>
        <taxon>Neoptera</taxon>
        <taxon>Endopterygota</taxon>
        <taxon>Lepidoptera</taxon>
        <taxon>Glossata</taxon>
        <taxon>Ditrysia</taxon>
        <taxon>Papilionoidea</taxon>
        <taxon>Pieridae</taxon>
        <taxon>Pierinae</taxon>
        <taxon>Pieris</taxon>
    </lineage>
</organism>
<evidence type="ECO:0000313" key="1">
    <source>
        <dbReference type="EMBL" id="CAF4864413.1"/>
    </source>
</evidence>
<name>A0A821SS20_9NEOP</name>
<comment type="caution">
    <text evidence="1">The sequence shown here is derived from an EMBL/GenBank/DDBJ whole genome shotgun (WGS) entry which is preliminary data.</text>
</comment>
<dbReference type="Proteomes" id="UP000663880">
    <property type="component" value="Unassembled WGS sequence"/>
</dbReference>
<evidence type="ECO:0000313" key="2">
    <source>
        <dbReference type="Proteomes" id="UP000663880"/>
    </source>
</evidence>
<dbReference type="EMBL" id="CAJOBZ010000021">
    <property type="protein sequence ID" value="CAF4864413.1"/>
    <property type="molecule type" value="Genomic_DNA"/>
</dbReference>
<gene>
    <name evidence="1" type="ORF">PMACD_LOCUS8189</name>
</gene>
<sequence>MLVSHKAVSYPRPCLFCISMICCSLTTFIANCYADDSTGDIFYTGRAGISRAVVDEYRNKLVSEVETLLRGVSDWARLNLVQFNPKKTQVCAFSPKKTAFVATPLFEDTLLKASASIGLLGVDISNNVQFRGHLKGKAKLASKSLVCSARRDGTSLRATACNSAIKRKFGPTWNTVLTSGRELPSTSSFHLTVFNEERFEWSTTCHFPCGLIP</sequence>
<dbReference type="OrthoDB" id="7468774at2759"/>